<organism evidence="1 2">
    <name type="scientific">Bifidobacterium pseudocatenulatum DSM 20438 = JCM 1200 = LMG 10505</name>
    <dbReference type="NCBI Taxonomy" id="547043"/>
    <lineage>
        <taxon>Bacteria</taxon>
        <taxon>Bacillati</taxon>
        <taxon>Actinomycetota</taxon>
        <taxon>Actinomycetes</taxon>
        <taxon>Bifidobacteriales</taxon>
        <taxon>Bifidobacteriaceae</taxon>
        <taxon>Bifidobacterium</taxon>
    </lineage>
</organism>
<dbReference type="EMBL" id="ABXX02000004">
    <property type="protein sequence ID" value="EEG70348.1"/>
    <property type="molecule type" value="Genomic_DNA"/>
</dbReference>
<dbReference type="Proteomes" id="UP000003875">
    <property type="component" value="Unassembled WGS sequence"/>
</dbReference>
<proteinExistence type="predicted"/>
<evidence type="ECO:0000313" key="2">
    <source>
        <dbReference type="Proteomes" id="UP000003875"/>
    </source>
</evidence>
<dbReference type="AlphaFoldDB" id="C0BUK7"/>
<gene>
    <name evidence="1" type="ORF">BIFPSEUDO_04094</name>
</gene>
<comment type="caution">
    <text evidence="1">The sequence shown here is derived from an EMBL/GenBank/DDBJ whole genome shotgun (WGS) entry which is preliminary data.</text>
</comment>
<evidence type="ECO:0000313" key="1">
    <source>
        <dbReference type="EMBL" id="EEG70348.1"/>
    </source>
</evidence>
<protein>
    <submittedName>
        <fullName evidence="1">Uncharacterized protein</fullName>
    </submittedName>
</protein>
<reference evidence="1 2" key="2">
    <citation type="submission" date="2009-02" db="EMBL/GenBank/DDBJ databases">
        <authorList>
            <person name="Fulton L."/>
            <person name="Clifton S."/>
            <person name="Fulton B."/>
            <person name="Xu J."/>
            <person name="Minx P."/>
            <person name="Pepin K.H."/>
            <person name="Johnson M."/>
            <person name="Bhonagiri V."/>
            <person name="Nash W.E."/>
            <person name="Mardis E.R."/>
            <person name="Wilson R.K."/>
        </authorList>
    </citation>
    <scope>NUCLEOTIDE SEQUENCE [LARGE SCALE GENOMIC DNA]</scope>
    <source>
        <strain evidence="1 2">DSM 20438</strain>
    </source>
</reference>
<name>C0BUK7_BIFPS</name>
<reference evidence="1 2" key="1">
    <citation type="submission" date="2009-02" db="EMBL/GenBank/DDBJ databases">
        <title>Draft genome sequence of Bifidobacterium pseudocatenulatum (DSM 20438).</title>
        <authorList>
            <person name="Sudarsanam P."/>
            <person name="Ley R."/>
            <person name="Guruge J."/>
            <person name="Turnbaugh P.J."/>
            <person name="Mahowald M."/>
            <person name="Liep D."/>
            <person name="Gordon J."/>
        </authorList>
    </citation>
    <scope>NUCLEOTIDE SEQUENCE [LARGE SCALE GENOMIC DNA]</scope>
    <source>
        <strain evidence="1 2">DSM 20438</strain>
    </source>
</reference>
<sequence>MLPLLGCLGNIRQIRQKFAILAMLRSAVVVGDAPMVFGMARLPRL</sequence>
<accession>C0BUK7</accession>